<name>A0A1F8DUA2_9BACT</name>
<keyword evidence="1" id="KW-1133">Transmembrane helix</keyword>
<evidence type="ECO:0000313" key="3">
    <source>
        <dbReference type="Proteomes" id="UP000178946"/>
    </source>
</evidence>
<dbReference type="EMBL" id="MGIR01000001">
    <property type="protein sequence ID" value="OGM91569.1"/>
    <property type="molecule type" value="Genomic_DNA"/>
</dbReference>
<evidence type="ECO:0008006" key="4">
    <source>
        <dbReference type="Google" id="ProtNLM"/>
    </source>
</evidence>
<dbReference type="SUPFAM" id="SSF54523">
    <property type="entry name" value="Pili subunits"/>
    <property type="match status" value="1"/>
</dbReference>
<dbReference type="AlphaFoldDB" id="A0A1F8DUA2"/>
<dbReference type="Pfam" id="PF07963">
    <property type="entry name" value="N_methyl"/>
    <property type="match status" value="1"/>
</dbReference>
<dbReference type="InterPro" id="IPR012902">
    <property type="entry name" value="N_methyl_site"/>
</dbReference>
<sequence>MKGFTLIELLISLGITVIVGGIGLLTIQNLRVQRTLEFESDKLVQTLREAQQNSISELESSFWGVYVNAPAGDGDRYDIFYAETIGGASTTHRSVTLPSHIEFSSPAQGNSTIINFLKISGVPDNTATFTLLTTVGDGIINVSVLENGNITR</sequence>
<dbReference type="PROSITE" id="PS00409">
    <property type="entry name" value="PROKAR_NTER_METHYL"/>
    <property type="match status" value="1"/>
</dbReference>
<dbReference type="Proteomes" id="UP000178946">
    <property type="component" value="Unassembled WGS sequence"/>
</dbReference>
<protein>
    <recommendedName>
        <fullName evidence="4">General secretion pathway GspH domain-containing protein</fullName>
    </recommendedName>
</protein>
<dbReference type="NCBIfam" id="TIGR02532">
    <property type="entry name" value="IV_pilin_GFxxxE"/>
    <property type="match status" value="1"/>
</dbReference>
<gene>
    <name evidence="2" type="ORF">A3A20_01330</name>
</gene>
<proteinExistence type="predicted"/>
<comment type="caution">
    <text evidence="2">The sequence shown here is derived from an EMBL/GenBank/DDBJ whole genome shotgun (WGS) entry which is preliminary data.</text>
</comment>
<dbReference type="InterPro" id="IPR045584">
    <property type="entry name" value="Pilin-like"/>
</dbReference>
<evidence type="ECO:0000256" key="1">
    <source>
        <dbReference type="SAM" id="Phobius"/>
    </source>
</evidence>
<feature type="transmembrane region" description="Helical" evidence="1">
    <location>
        <begin position="6"/>
        <end position="27"/>
    </location>
</feature>
<accession>A0A1F8DUA2</accession>
<organism evidence="2 3">
    <name type="scientific">Candidatus Wolfebacteria bacterium RIFCSPLOWO2_01_FULL_45_19</name>
    <dbReference type="NCBI Taxonomy" id="1802557"/>
    <lineage>
        <taxon>Bacteria</taxon>
        <taxon>Candidatus Wolfeibacteriota</taxon>
    </lineage>
</organism>
<keyword evidence="1" id="KW-0472">Membrane</keyword>
<keyword evidence="1" id="KW-0812">Transmembrane</keyword>
<dbReference type="STRING" id="1802557.A3A20_01330"/>
<reference evidence="2 3" key="1">
    <citation type="journal article" date="2016" name="Nat. Commun.">
        <title>Thousands of microbial genomes shed light on interconnected biogeochemical processes in an aquifer system.</title>
        <authorList>
            <person name="Anantharaman K."/>
            <person name="Brown C.T."/>
            <person name="Hug L.A."/>
            <person name="Sharon I."/>
            <person name="Castelle C.J."/>
            <person name="Probst A.J."/>
            <person name="Thomas B.C."/>
            <person name="Singh A."/>
            <person name="Wilkins M.J."/>
            <person name="Karaoz U."/>
            <person name="Brodie E.L."/>
            <person name="Williams K.H."/>
            <person name="Hubbard S.S."/>
            <person name="Banfield J.F."/>
        </authorList>
    </citation>
    <scope>NUCLEOTIDE SEQUENCE [LARGE SCALE GENOMIC DNA]</scope>
</reference>
<evidence type="ECO:0000313" key="2">
    <source>
        <dbReference type="EMBL" id="OGM91569.1"/>
    </source>
</evidence>